<accession>A0ABU6FJZ7</accession>
<evidence type="ECO:0000313" key="2">
    <source>
        <dbReference type="EMBL" id="MEB8344380.1"/>
    </source>
</evidence>
<dbReference type="Proteomes" id="UP001354931">
    <property type="component" value="Unassembled WGS sequence"/>
</dbReference>
<dbReference type="RefSeq" id="WP_326024232.1">
    <property type="nucleotide sequence ID" value="NZ_JAOZYC010000216.1"/>
</dbReference>
<dbReference type="EMBL" id="JAOZYC010000216">
    <property type="protein sequence ID" value="MEB8344380.1"/>
    <property type="molecule type" value="Genomic_DNA"/>
</dbReference>
<keyword evidence="1" id="KW-0812">Transmembrane</keyword>
<name>A0ABU6FJZ7_9ACTN</name>
<evidence type="ECO:0000313" key="3">
    <source>
        <dbReference type="Proteomes" id="UP001354931"/>
    </source>
</evidence>
<comment type="caution">
    <text evidence="2">The sequence shown here is derived from an EMBL/GenBank/DDBJ whole genome shotgun (WGS) entry which is preliminary data.</text>
</comment>
<organism evidence="2 3">
    <name type="scientific">Streptomyces endophyticus</name>
    <dbReference type="NCBI Taxonomy" id="714166"/>
    <lineage>
        <taxon>Bacteria</taxon>
        <taxon>Bacillati</taxon>
        <taxon>Actinomycetota</taxon>
        <taxon>Actinomycetes</taxon>
        <taxon>Kitasatosporales</taxon>
        <taxon>Streptomycetaceae</taxon>
        <taxon>Streptomyces</taxon>
    </lineage>
</organism>
<evidence type="ECO:0000256" key="1">
    <source>
        <dbReference type="SAM" id="Phobius"/>
    </source>
</evidence>
<protein>
    <recommendedName>
        <fullName evidence="4">DUF3068 domain-containing protein</fullName>
    </recommendedName>
</protein>
<proteinExistence type="predicted"/>
<reference evidence="2 3" key="1">
    <citation type="submission" date="2022-10" db="EMBL/GenBank/DDBJ databases">
        <authorList>
            <person name="Xie J."/>
            <person name="Shen N."/>
        </authorList>
    </citation>
    <scope>NUCLEOTIDE SEQUENCE [LARGE SCALE GENOMIC DNA]</scope>
    <source>
        <strain evidence="2 3">YIM65594</strain>
    </source>
</reference>
<keyword evidence="1" id="KW-1133">Transmembrane helix</keyword>
<gene>
    <name evidence="2" type="ORF">OKJ99_43600</name>
</gene>
<sequence>MGTIVIILACWLVFLVVTSMWQRWRRNRELGKYGELTSRLGWQHVQKPSNGETERFLGDAPFPVGSRRGVTFTDYCYGPYRGRDAAAFEGYVVTTSMPHGDMGDGSSDDSSSSTYAVWAVQLPHSVGAFMVQRTGRLRRAFGAGDDARIGNPEFDERFTVRTLQPSVAAAALNGPLAEFLLGDPRAAKYPLRFTDTELISWDKDEQSPQEIEPALEFLSDVADLVAAQQPVGGGQLGQQVGAAGPAWGPPGVGGAQVAGDSTAAVGGEASAAEELIELVRQQIAYSGAPYRVEPAQSWFDIVPDLADPRWQGCDAVRVWHVTPDAGNRRIKVSYDGHPLGTDGSMGPRSQSGQAGWKAFERVTNAGAATLEPSPHNEDFGVAVVAQVGAKAGWSGPGKDSNWLGYVLIGVIAVSVLGAIAAGLAVLLGVAH</sequence>
<keyword evidence="3" id="KW-1185">Reference proteome</keyword>
<feature type="transmembrane region" description="Helical" evidence="1">
    <location>
        <begin position="402"/>
        <end position="429"/>
    </location>
</feature>
<evidence type="ECO:0008006" key="4">
    <source>
        <dbReference type="Google" id="ProtNLM"/>
    </source>
</evidence>
<keyword evidence="1" id="KW-0472">Membrane</keyword>